<reference evidence="7" key="2">
    <citation type="submission" date="2013-10" db="EMBL/GenBank/DDBJ databases">
        <authorList>
            <person name="Aslett M."/>
        </authorList>
    </citation>
    <scope>NUCLEOTIDE SEQUENCE [LARGE SCALE GENOMIC DNA]</scope>
    <source>
        <strain evidence="7">Houghton</strain>
    </source>
</reference>
<dbReference type="GO" id="GO:0032472">
    <property type="term" value="P:Golgi calcium ion transport"/>
    <property type="evidence" value="ECO:0007669"/>
    <property type="project" value="TreeGrafter"/>
</dbReference>
<dbReference type="GO" id="GO:0015085">
    <property type="term" value="F:calcium ion transmembrane transporter activity"/>
    <property type="evidence" value="ECO:0007669"/>
    <property type="project" value="TreeGrafter"/>
</dbReference>
<dbReference type="VEuPathDB" id="ToxoDB:ETH2_1584400"/>
<evidence type="ECO:0000256" key="5">
    <source>
        <dbReference type="ARBA" id="ARBA00023136"/>
    </source>
</evidence>
<dbReference type="OMA" id="ILGHAIC"/>
<proteinExistence type="inferred from homology"/>
<dbReference type="OrthoDB" id="442680at2759"/>
<dbReference type="PANTHER" id="PTHR12608">
    <property type="entry name" value="TRANSMEMBRANE PROTEIN HTP-1 RELATED"/>
    <property type="match status" value="1"/>
</dbReference>
<dbReference type="GO" id="GO:0016020">
    <property type="term" value="C:membrane"/>
    <property type="evidence" value="ECO:0007669"/>
    <property type="project" value="UniProtKB-SubCell"/>
</dbReference>
<evidence type="ECO:0000313" key="7">
    <source>
        <dbReference type="EMBL" id="CDJ43045.1"/>
    </source>
</evidence>
<keyword evidence="8" id="KW-1185">Reference proteome</keyword>
<protein>
    <recommendedName>
        <fullName evidence="6">GDT1 family protein</fullName>
    </recommendedName>
</protein>
<evidence type="ECO:0000256" key="1">
    <source>
        <dbReference type="ARBA" id="ARBA00004141"/>
    </source>
</evidence>
<evidence type="ECO:0000256" key="4">
    <source>
        <dbReference type="ARBA" id="ARBA00022989"/>
    </source>
</evidence>
<feature type="transmembrane region" description="Helical" evidence="6">
    <location>
        <begin position="98"/>
        <end position="119"/>
    </location>
</feature>
<comment type="similarity">
    <text evidence="2 6">Belongs to the GDT1 family.</text>
</comment>
<dbReference type="GO" id="GO:0005384">
    <property type="term" value="F:manganese ion transmembrane transporter activity"/>
    <property type="evidence" value="ECO:0007669"/>
    <property type="project" value="TreeGrafter"/>
</dbReference>
<reference evidence="7" key="1">
    <citation type="submission" date="2013-10" db="EMBL/GenBank/DDBJ databases">
        <title>Genomic analysis of the causative agents of coccidiosis in chickens.</title>
        <authorList>
            <person name="Reid A.J."/>
            <person name="Blake D."/>
            <person name="Billington K."/>
            <person name="Browne H."/>
            <person name="Dunn M."/>
            <person name="Hung S."/>
            <person name="Kawahara F."/>
            <person name="Miranda-Saavedra D."/>
            <person name="Mourier T."/>
            <person name="Nagra H."/>
            <person name="Otto T.D."/>
            <person name="Rawlings N."/>
            <person name="Sanchez A."/>
            <person name="Sanders M."/>
            <person name="Subramaniam C."/>
            <person name="Tay Y."/>
            <person name="Dear P."/>
            <person name="Doerig C."/>
            <person name="Gruber A."/>
            <person name="Parkinson J."/>
            <person name="Shirley M."/>
            <person name="Wan K.L."/>
            <person name="Berriman M."/>
            <person name="Tomley F."/>
            <person name="Pain A."/>
        </authorList>
    </citation>
    <scope>NUCLEOTIDE SEQUENCE [LARGE SCALE GENOMIC DNA]</scope>
    <source>
        <strain evidence="7">Houghton</strain>
    </source>
</reference>
<evidence type="ECO:0000313" key="8">
    <source>
        <dbReference type="Proteomes" id="UP000030747"/>
    </source>
</evidence>
<accession>U6L5I5</accession>
<feature type="transmembrane region" description="Helical" evidence="6">
    <location>
        <begin position="253"/>
        <end position="276"/>
    </location>
</feature>
<sequence length="283" mass="30246">MARSNTLSHAFRLATMRGLALIFGVLFLKAVKASAGQVLPVPEGDISWSSAFVGTLFMIICSELGDKTFLITAVLSMRCTKVDSSKKSRPNEKRPGSRWHVFAGGFLALVVMTLMAAAGGQVLPLLLKQELRTIFMVCLLVIFGAKMLHEAAVYEENSDEPEELKDLAQSEESMSQSRLFVLARSFFSPVFIQAASLTLMAEWGDRSQLATFALAADRSASAVCLGAILGHGLCTALAVIGGNVLAKRISERVVLVLGGICFLSFAAFTAVGELYFHGGAASS</sequence>
<dbReference type="RefSeq" id="XP_013233795.1">
    <property type="nucleotide sequence ID" value="XM_013378341.1"/>
</dbReference>
<keyword evidence="3 6" id="KW-0812">Transmembrane</keyword>
<evidence type="ECO:0000256" key="3">
    <source>
        <dbReference type="ARBA" id="ARBA00022692"/>
    </source>
</evidence>
<evidence type="ECO:0000256" key="6">
    <source>
        <dbReference type="RuleBase" id="RU365102"/>
    </source>
</evidence>
<dbReference type="GO" id="GO:0005794">
    <property type="term" value="C:Golgi apparatus"/>
    <property type="evidence" value="ECO:0007669"/>
    <property type="project" value="TreeGrafter"/>
</dbReference>
<gene>
    <name evidence="7" type="ORF">ETH_00031720</name>
</gene>
<name>U6L5I5_EIMTE</name>
<dbReference type="Proteomes" id="UP000030747">
    <property type="component" value="Unassembled WGS sequence"/>
</dbReference>
<comment type="subcellular location">
    <subcellularLocation>
        <location evidence="1 6">Membrane</location>
        <topology evidence="1 6">Multi-pass membrane protein</topology>
    </subcellularLocation>
</comment>
<keyword evidence="4 6" id="KW-1133">Transmembrane helix</keyword>
<dbReference type="GeneID" id="25255413"/>
<dbReference type="Pfam" id="PF01169">
    <property type="entry name" value="GDT1"/>
    <property type="match status" value="2"/>
</dbReference>
<dbReference type="PANTHER" id="PTHR12608:SF1">
    <property type="entry name" value="TRANSMEMBRANE PROTEIN 165"/>
    <property type="match status" value="1"/>
</dbReference>
<organism evidence="7 8">
    <name type="scientific">Eimeria tenella</name>
    <name type="common">Coccidian parasite</name>
    <dbReference type="NCBI Taxonomy" id="5802"/>
    <lineage>
        <taxon>Eukaryota</taxon>
        <taxon>Sar</taxon>
        <taxon>Alveolata</taxon>
        <taxon>Apicomplexa</taxon>
        <taxon>Conoidasida</taxon>
        <taxon>Coccidia</taxon>
        <taxon>Eucoccidiorida</taxon>
        <taxon>Eimeriorina</taxon>
        <taxon>Eimeriidae</taxon>
        <taxon>Eimeria</taxon>
    </lineage>
</organism>
<dbReference type="InterPro" id="IPR001727">
    <property type="entry name" value="GDT1-like"/>
</dbReference>
<feature type="transmembrane region" description="Helical" evidence="6">
    <location>
        <begin position="51"/>
        <end position="77"/>
    </location>
</feature>
<dbReference type="VEuPathDB" id="ToxoDB:ETH_00031720"/>
<dbReference type="AlphaFoldDB" id="U6L5I5"/>
<feature type="transmembrane region" description="Helical" evidence="6">
    <location>
        <begin position="131"/>
        <end position="148"/>
    </location>
</feature>
<dbReference type="EMBL" id="HG675748">
    <property type="protein sequence ID" value="CDJ43045.1"/>
    <property type="molecule type" value="Genomic_DNA"/>
</dbReference>
<feature type="transmembrane region" description="Helical" evidence="6">
    <location>
        <begin position="179"/>
        <end position="200"/>
    </location>
</feature>
<evidence type="ECO:0000256" key="2">
    <source>
        <dbReference type="ARBA" id="ARBA00009190"/>
    </source>
</evidence>
<keyword evidence="5 6" id="KW-0472">Membrane</keyword>
<dbReference type="GO" id="GO:0032468">
    <property type="term" value="P:Golgi calcium ion homeostasis"/>
    <property type="evidence" value="ECO:0007669"/>
    <property type="project" value="TreeGrafter"/>
</dbReference>
<feature type="transmembrane region" description="Helical" evidence="6">
    <location>
        <begin position="220"/>
        <end position="246"/>
    </location>
</feature>